<evidence type="ECO:0000256" key="2">
    <source>
        <dbReference type="PIRSR" id="PIRSR000097-2"/>
    </source>
</evidence>
<name>A0A5J6N5J1_9PROT</name>
<organism evidence="5 6">
    <name type="scientific">Hypericibacter adhaerens</name>
    <dbReference type="NCBI Taxonomy" id="2602016"/>
    <lineage>
        <taxon>Bacteria</taxon>
        <taxon>Pseudomonadati</taxon>
        <taxon>Pseudomonadota</taxon>
        <taxon>Alphaproteobacteria</taxon>
        <taxon>Rhodospirillales</taxon>
        <taxon>Dongiaceae</taxon>
        <taxon>Hypericibacter</taxon>
    </lineage>
</organism>
<dbReference type="PANTHER" id="PTHR43638">
    <property type="entry name" value="OXIDOREDUCTASE, ALDO/KETO REDUCTASE FAMILY PROTEIN"/>
    <property type="match status" value="1"/>
</dbReference>
<evidence type="ECO:0000259" key="4">
    <source>
        <dbReference type="Pfam" id="PF00248"/>
    </source>
</evidence>
<evidence type="ECO:0000313" key="6">
    <source>
        <dbReference type="Proteomes" id="UP000325797"/>
    </source>
</evidence>
<dbReference type="OrthoDB" id="9772407at2"/>
<feature type="binding site" evidence="2">
    <location>
        <position position="114"/>
    </location>
    <ligand>
        <name>substrate</name>
    </ligand>
</feature>
<protein>
    <recommendedName>
        <fullName evidence="4">NADP-dependent oxidoreductase domain-containing protein</fullName>
    </recommendedName>
</protein>
<feature type="active site" description="Proton donor" evidence="1">
    <location>
        <position position="56"/>
    </location>
</feature>
<evidence type="ECO:0000313" key="5">
    <source>
        <dbReference type="EMBL" id="QEX24145.1"/>
    </source>
</evidence>
<dbReference type="InterPro" id="IPR023210">
    <property type="entry name" value="NADP_OxRdtase_dom"/>
</dbReference>
<feature type="domain" description="NADP-dependent oxidoreductase" evidence="4">
    <location>
        <begin position="18"/>
        <end position="267"/>
    </location>
</feature>
<feature type="site" description="Lowers pKa of active site Tyr" evidence="3">
    <location>
        <position position="81"/>
    </location>
</feature>
<reference evidence="5 6" key="1">
    <citation type="submission" date="2019-08" db="EMBL/GenBank/DDBJ databases">
        <title>Hyperibacter terrae gen. nov., sp. nov. and Hyperibacter viscosus sp. nov., two new members in the family Rhodospirillaceae isolated from the rhizosphere of Hypericum perforatum.</title>
        <authorList>
            <person name="Noviana Z."/>
        </authorList>
    </citation>
    <scope>NUCLEOTIDE SEQUENCE [LARGE SCALE GENOMIC DNA]</scope>
    <source>
        <strain evidence="5 6">R5959</strain>
    </source>
</reference>
<proteinExistence type="predicted"/>
<dbReference type="InterPro" id="IPR020471">
    <property type="entry name" value="AKR"/>
</dbReference>
<accession>A0A5J6N5J1</accession>
<keyword evidence="6" id="KW-1185">Reference proteome</keyword>
<dbReference type="Pfam" id="PF00248">
    <property type="entry name" value="Aldo_ket_red"/>
    <property type="match status" value="1"/>
</dbReference>
<dbReference type="PIRSF" id="PIRSF000097">
    <property type="entry name" value="AKR"/>
    <property type="match status" value="1"/>
</dbReference>
<dbReference type="AlphaFoldDB" id="A0A5J6N5J1"/>
<dbReference type="PRINTS" id="PR00069">
    <property type="entry name" value="ALDKETRDTASE"/>
</dbReference>
<dbReference type="KEGG" id="hadh:FRZ61_40860"/>
<evidence type="ECO:0000256" key="3">
    <source>
        <dbReference type="PIRSR" id="PIRSR000097-3"/>
    </source>
</evidence>
<gene>
    <name evidence="5" type="ORF">FRZ61_40860</name>
</gene>
<dbReference type="SUPFAM" id="SSF51430">
    <property type="entry name" value="NAD(P)-linked oxidoreductase"/>
    <property type="match status" value="1"/>
</dbReference>
<dbReference type="CDD" id="cd19138">
    <property type="entry name" value="AKR_YeaE"/>
    <property type="match status" value="1"/>
</dbReference>
<dbReference type="RefSeq" id="WP_151119449.1">
    <property type="nucleotide sequence ID" value="NZ_CP042582.1"/>
</dbReference>
<dbReference type="Proteomes" id="UP000325797">
    <property type="component" value="Chromosome"/>
</dbReference>
<evidence type="ECO:0000256" key="1">
    <source>
        <dbReference type="PIRSR" id="PIRSR000097-1"/>
    </source>
</evidence>
<dbReference type="Gene3D" id="3.20.20.100">
    <property type="entry name" value="NADP-dependent oxidoreductase domain"/>
    <property type="match status" value="1"/>
</dbReference>
<dbReference type="GO" id="GO:0016491">
    <property type="term" value="F:oxidoreductase activity"/>
    <property type="evidence" value="ECO:0007669"/>
    <property type="project" value="InterPro"/>
</dbReference>
<dbReference type="EMBL" id="CP042582">
    <property type="protein sequence ID" value="QEX24145.1"/>
    <property type="molecule type" value="Genomic_DNA"/>
</dbReference>
<dbReference type="PANTHER" id="PTHR43638:SF3">
    <property type="entry name" value="ALDEHYDE REDUCTASE"/>
    <property type="match status" value="1"/>
</dbReference>
<dbReference type="InterPro" id="IPR036812">
    <property type="entry name" value="NAD(P)_OxRdtase_dom_sf"/>
</dbReference>
<sequence length="280" mass="31010">MAKARTVSLPSGEKVAALGQGTWRMGERGAERKREVAVLRLGLDLGLSLIDTAEMYGEGGAEEVVGEAVQGRRDQVFIVSKVYPQNASRRGVALACERSLKRLKTDRIDLYLLHWRGNEPLAETVAGFEALREAGKIRQWGVSNFDTDDMEELFAVAKGDACVTNQVLYNLKHRGPEFDLLPWQAERKIPAMAYSPLEIGAFASHAETKRIAERHRATTKQVALAWILRRPDAIVIPKASDPEHVRQNRAALDLALTPEDLAALDNLSPPPKRKTPLSMI</sequence>